<evidence type="ECO:0000256" key="13">
    <source>
        <dbReference type="SAM" id="Phobius"/>
    </source>
</evidence>
<feature type="transmembrane region" description="Helical" evidence="13">
    <location>
        <begin position="139"/>
        <end position="156"/>
    </location>
</feature>
<dbReference type="AlphaFoldDB" id="A0A1H5DBJ2"/>
<keyword evidence="7" id="KW-0443">Lipid metabolism</keyword>
<evidence type="ECO:0000256" key="7">
    <source>
        <dbReference type="ARBA" id="ARBA00023098"/>
    </source>
</evidence>
<dbReference type="GO" id="GO:0008444">
    <property type="term" value="F:CDP-diacylglycerol-glycerol-3-phosphate 3-phosphatidyltransferase activity"/>
    <property type="evidence" value="ECO:0007669"/>
    <property type="project" value="UniProtKB-UniRule"/>
</dbReference>
<accession>A0A1H5DBJ2</accession>
<keyword evidence="5 13" id="KW-0812">Transmembrane</keyword>
<dbReference type="UniPathway" id="UPA00085"/>
<dbReference type="EC" id="2.7.8.5" evidence="11"/>
<evidence type="ECO:0000256" key="2">
    <source>
        <dbReference type="ARBA" id="ARBA00010441"/>
    </source>
</evidence>
<dbReference type="Pfam" id="PF01066">
    <property type="entry name" value="CDP-OH_P_transf"/>
    <property type="match status" value="1"/>
</dbReference>
<dbReference type="NCBIfam" id="TIGR00560">
    <property type="entry name" value="pgsA"/>
    <property type="match status" value="1"/>
</dbReference>
<reference evidence="15" key="1">
    <citation type="submission" date="2016-10" db="EMBL/GenBank/DDBJ databases">
        <authorList>
            <person name="Varghese N."/>
            <person name="Submissions S."/>
        </authorList>
    </citation>
    <scope>NUCLEOTIDE SEQUENCE [LARGE SCALE GENOMIC DNA]</scope>
    <source>
        <strain evidence="15">DSM 45237</strain>
    </source>
</reference>
<feature type="transmembrane region" description="Helical" evidence="13">
    <location>
        <begin position="85"/>
        <end position="104"/>
    </location>
</feature>
<dbReference type="InterPro" id="IPR043130">
    <property type="entry name" value="CDP-OH_PTrfase_TM_dom"/>
</dbReference>
<comment type="similarity">
    <text evidence="2 12">Belongs to the CDP-alcohol phosphatidyltransferase class-I family.</text>
</comment>
<evidence type="ECO:0000256" key="5">
    <source>
        <dbReference type="ARBA" id="ARBA00022692"/>
    </source>
</evidence>
<keyword evidence="15" id="KW-1185">Reference proteome</keyword>
<keyword evidence="6 13" id="KW-1133">Transmembrane helix</keyword>
<dbReference type="PANTHER" id="PTHR14269:SF52">
    <property type="entry name" value="PHOSPHATIDYLGLYCEROPHOSPHATE SYNTHASE-RELATED"/>
    <property type="match status" value="1"/>
</dbReference>
<dbReference type="RefSeq" id="WP_069113846.1">
    <property type="nucleotide sequence ID" value="NZ_FNUC01000002.1"/>
</dbReference>
<dbReference type="STRING" id="561176.SAMN04488561_0357"/>
<dbReference type="InterPro" id="IPR000462">
    <property type="entry name" value="CDP-OH_P_trans"/>
</dbReference>
<evidence type="ECO:0000256" key="6">
    <source>
        <dbReference type="ARBA" id="ARBA00022989"/>
    </source>
</evidence>
<dbReference type="GO" id="GO:0016020">
    <property type="term" value="C:membrane"/>
    <property type="evidence" value="ECO:0007669"/>
    <property type="project" value="UniProtKB-SubCell"/>
</dbReference>
<organism evidence="14 15">
    <name type="scientific">Jiangella alba</name>
    <dbReference type="NCBI Taxonomy" id="561176"/>
    <lineage>
        <taxon>Bacteria</taxon>
        <taxon>Bacillati</taxon>
        <taxon>Actinomycetota</taxon>
        <taxon>Actinomycetes</taxon>
        <taxon>Jiangellales</taxon>
        <taxon>Jiangellaceae</taxon>
        <taxon>Jiangella</taxon>
    </lineage>
</organism>
<dbReference type="InterPro" id="IPR050324">
    <property type="entry name" value="CDP-alcohol_PTase-I"/>
</dbReference>
<evidence type="ECO:0000256" key="8">
    <source>
        <dbReference type="ARBA" id="ARBA00023136"/>
    </source>
</evidence>
<dbReference type="InterPro" id="IPR048254">
    <property type="entry name" value="CDP_ALCOHOL_P_TRANSF_CS"/>
</dbReference>
<dbReference type="OrthoDB" id="9796672at2"/>
<gene>
    <name evidence="14" type="ORF">SAMN04488561_0357</name>
</gene>
<evidence type="ECO:0000256" key="3">
    <source>
        <dbReference type="ARBA" id="ARBA00022516"/>
    </source>
</evidence>
<evidence type="ECO:0000256" key="11">
    <source>
        <dbReference type="NCBIfam" id="TIGR00560"/>
    </source>
</evidence>
<sequence length="191" mass="20551">MAEPSTSPPSPWNVANALTILRVVLVPLFGWLLLRHGGDDDASRVAAFVAFGVAMTTDRLDGDLARRRGLVTDFGKIADPIADKALTGMAFVGLSLLGELPWWVTVIVLVREWGITVLRFAVIRYGVMAANRGGKLKTVLQTLALGLYILPLPGWFDPIEATVMAAAVIVTVVTGVDYVLSAIRLRRSATP</sequence>
<keyword evidence="10" id="KW-1208">Phospholipid metabolism</keyword>
<evidence type="ECO:0000313" key="14">
    <source>
        <dbReference type="EMBL" id="SED76192.1"/>
    </source>
</evidence>
<evidence type="ECO:0000256" key="1">
    <source>
        <dbReference type="ARBA" id="ARBA00004141"/>
    </source>
</evidence>
<evidence type="ECO:0000256" key="4">
    <source>
        <dbReference type="ARBA" id="ARBA00022679"/>
    </source>
</evidence>
<dbReference type="Gene3D" id="1.20.120.1760">
    <property type="match status" value="1"/>
</dbReference>
<proteinExistence type="inferred from homology"/>
<keyword evidence="4 12" id="KW-0808">Transferase</keyword>
<dbReference type="InterPro" id="IPR004570">
    <property type="entry name" value="Phosphatidylglycerol_P_synth"/>
</dbReference>
<feature type="transmembrane region" description="Helical" evidence="13">
    <location>
        <begin position="12"/>
        <end position="34"/>
    </location>
</feature>
<evidence type="ECO:0000256" key="12">
    <source>
        <dbReference type="RuleBase" id="RU003750"/>
    </source>
</evidence>
<evidence type="ECO:0000256" key="10">
    <source>
        <dbReference type="ARBA" id="ARBA00023264"/>
    </source>
</evidence>
<protein>
    <recommendedName>
        <fullName evidence="11">CDP-diacylglycerol--glycerol-3-phosphate 3-phosphatidyltransferase</fullName>
        <ecNumber evidence="11">2.7.8.5</ecNumber>
    </recommendedName>
</protein>
<keyword evidence="8 13" id="KW-0472">Membrane</keyword>
<name>A0A1H5DBJ2_9ACTN</name>
<dbReference type="EMBL" id="FNUC01000002">
    <property type="protein sequence ID" value="SED76192.1"/>
    <property type="molecule type" value="Genomic_DNA"/>
</dbReference>
<dbReference type="PANTHER" id="PTHR14269">
    <property type="entry name" value="CDP-DIACYLGLYCEROL--GLYCEROL-3-PHOSPHATE 3-PHOSPHATIDYLTRANSFERASE-RELATED"/>
    <property type="match status" value="1"/>
</dbReference>
<dbReference type="PROSITE" id="PS00379">
    <property type="entry name" value="CDP_ALCOHOL_P_TRANSF"/>
    <property type="match status" value="1"/>
</dbReference>
<comment type="subcellular location">
    <subcellularLocation>
        <location evidence="1">Membrane</location>
        <topology evidence="1">Multi-pass membrane protein</topology>
    </subcellularLocation>
</comment>
<dbReference type="PIRSF" id="PIRSF000847">
    <property type="entry name" value="Phos_ph_gly_syn"/>
    <property type="match status" value="1"/>
</dbReference>
<dbReference type="GO" id="GO:0046474">
    <property type="term" value="P:glycerophospholipid biosynthetic process"/>
    <property type="evidence" value="ECO:0007669"/>
    <property type="project" value="TreeGrafter"/>
</dbReference>
<dbReference type="Proteomes" id="UP000181980">
    <property type="component" value="Unassembled WGS sequence"/>
</dbReference>
<feature type="transmembrane region" description="Helical" evidence="13">
    <location>
        <begin position="162"/>
        <end position="180"/>
    </location>
</feature>
<evidence type="ECO:0000256" key="9">
    <source>
        <dbReference type="ARBA" id="ARBA00023209"/>
    </source>
</evidence>
<keyword evidence="3" id="KW-0444">Lipid biosynthesis</keyword>
<evidence type="ECO:0000313" key="15">
    <source>
        <dbReference type="Proteomes" id="UP000181980"/>
    </source>
</evidence>
<keyword evidence="9" id="KW-0594">Phospholipid biosynthesis</keyword>